<keyword evidence="3" id="KW-1185">Reference proteome</keyword>
<reference evidence="2 3" key="1">
    <citation type="submission" date="2018-05" db="EMBL/GenBank/DDBJ databases">
        <title>Leucothrix arctica sp. nov., isolated from Arctic seawater.</title>
        <authorList>
            <person name="Choi A."/>
            <person name="Baek K."/>
        </authorList>
    </citation>
    <scope>NUCLEOTIDE SEQUENCE [LARGE SCALE GENOMIC DNA]</scope>
    <source>
        <strain evidence="2 3">JCM 18388</strain>
    </source>
</reference>
<name>A0A317CUC9_9GAMM</name>
<protein>
    <recommendedName>
        <fullName evidence="1">MOSC domain-containing protein</fullName>
    </recommendedName>
</protein>
<dbReference type="GO" id="GO:0030151">
    <property type="term" value="F:molybdenum ion binding"/>
    <property type="evidence" value="ECO:0007669"/>
    <property type="project" value="InterPro"/>
</dbReference>
<dbReference type="InterPro" id="IPR005303">
    <property type="entry name" value="MOCOS_middle"/>
</dbReference>
<gene>
    <name evidence="2" type="ORF">DKW60_02785</name>
</gene>
<dbReference type="PANTHER" id="PTHR14237:SF19">
    <property type="entry name" value="MITOCHONDRIAL AMIDOXIME REDUCING COMPONENT 1"/>
    <property type="match status" value="1"/>
</dbReference>
<evidence type="ECO:0000313" key="3">
    <source>
        <dbReference type="Proteomes" id="UP000245539"/>
    </source>
</evidence>
<dbReference type="PROSITE" id="PS51340">
    <property type="entry name" value="MOSC"/>
    <property type="match status" value="1"/>
</dbReference>
<dbReference type="Proteomes" id="UP000245539">
    <property type="component" value="Unassembled WGS sequence"/>
</dbReference>
<sequence length="267" mass="29412">MITVTKLITYPLKSAQGISLPCTGFDAEGMLNDRRLMAVDEKGIFITSRHNPQLLSINVRMNTDHWMLSHPEQASDCIIPFTNAADTNTSLAGQVWRDKINAIDAGEQAAEWISSILGKTSRIALWTPKSRHSGKYDLETSFADAAPLLIASEASMKQGCDWGGVPYDARRFRPNIIVDGIEAFAEDNWTHFQIGNVSFEMLDTCVRCILTTRDPDSGIAHPDKQPMKALMEKHHNEAGQPLMGINVRLTSEAVGSMISVGDEVKAL</sequence>
<dbReference type="SUPFAM" id="SSF141673">
    <property type="entry name" value="MOSC N-terminal domain-like"/>
    <property type="match status" value="1"/>
</dbReference>
<dbReference type="OrthoDB" id="581532at2"/>
<accession>A0A317CUC9</accession>
<dbReference type="PANTHER" id="PTHR14237">
    <property type="entry name" value="MOLYBDOPTERIN COFACTOR SULFURASE MOSC"/>
    <property type="match status" value="1"/>
</dbReference>
<dbReference type="Pfam" id="PF03473">
    <property type="entry name" value="MOSC"/>
    <property type="match status" value="1"/>
</dbReference>
<organism evidence="2 3">
    <name type="scientific">Leucothrix pacifica</name>
    <dbReference type="NCBI Taxonomy" id="1247513"/>
    <lineage>
        <taxon>Bacteria</taxon>
        <taxon>Pseudomonadati</taxon>
        <taxon>Pseudomonadota</taxon>
        <taxon>Gammaproteobacteria</taxon>
        <taxon>Thiotrichales</taxon>
        <taxon>Thiotrichaceae</taxon>
        <taxon>Leucothrix</taxon>
    </lineage>
</organism>
<dbReference type="GO" id="GO:0003824">
    <property type="term" value="F:catalytic activity"/>
    <property type="evidence" value="ECO:0007669"/>
    <property type="project" value="InterPro"/>
</dbReference>
<dbReference type="AlphaFoldDB" id="A0A317CUC9"/>
<evidence type="ECO:0000313" key="2">
    <source>
        <dbReference type="EMBL" id="PWR00081.1"/>
    </source>
</evidence>
<dbReference type="Pfam" id="PF03476">
    <property type="entry name" value="MOSC_N"/>
    <property type="match status" value="1"/>
</dbReference>
<dbReference type="InterPro" id="IPR011037">
    <property type="entry name" value="Pyrv_Knase-like_insert_dom_sf"/>
</dbReference>
<comment type="caution">
    <text evidence="2">The sequence shown here is derived from an EMBL/GenBank/DDBJ whole genome shotgun (WGS) entry which is preliminary data.</text>
</comment>
<dbReference type="RefSeq" id="WP_109836138.1">
    <property type="nucleotide sequence ID" value="NZ_QGKM01000005.1"/>
</dbReference>
<dbReference type="InterPro" id="IPR005302">
    <property type="entry name" value="MoCF_Sase_C"/>
</dbReference>
<feature type="domain" description="MOSC" evidence="1">
    <location>
        <begin position="125"/>
        <end position="267"/>
    </location>
</feature>
<evidence type="ECO:0000259" key="1">
    <source>
        <dbReference type="PROSITE" id="PS51340"/>
    </source>
</evidence>
<dbReference type="GO" id="GO:0030170">
    <property type="term" value="F:pyridoxal phosphate binding"/>
    <property type="evidence" value="ECO:0007669"/>
    <property type="project" value="InterPro"/>
</dbReference>
<proteinExistence type="predicted"/>
<dbReference type="EMBL" id="QGKM01000005">
    <property type="protein sequence ID" value="PWR00081.1"/>
    <property type="molecule type" value="Genomic_DNA"/>
</dbReference>
<dbReference type="SUPFAM" id="SSF50800">
    <property type="entry name" value="PK beta-barrel domain-like"/>
    <property type="match status" value="1"/>
</dbReference>